<protein>
    <recommendedName>
        <fullName evidence="9">Sec-independent protein translocase protein TatA</fullName>
    </recommendedName>
</protein>
<comment type="function">
    <text evidence="8">Part of the twin-arginine translocation (Tat) system that transports large folded proteins containing a characteristic twin-arginine motif in their signal peptide across the thylakoid membrane. Involved in delta pH-dependent protein transport required for chloroplast development, especially thylakoid membrane formation. TATC and TATB mediate precursor recognition, whereas TATA facilitates translocation.</text>
</comment>
<evidence type="ECO:0000256" key="6">
    <source>
        <dbReference type="ARBA" id="ARBA00023010"/>
    </source>
</evidence>
<proteinExistence type="inferred from homology"/>
<evidence type="ECO:0000313" key="11">
    <source>
        <dbReference type="EMBL" id="OKH49513.1"/>
    </source>
</evidence>
<reference evidence="11 12" key="1">
    <citation type="submission" date="2016-11" db="EMBL/GenBank/DDBJ databases">
        <title>Draft Genome Sequences of Nine Cyanobacterial Strains from Diverse Habitats.</title>
        <authorList>
            <person name="Zhu T."/>
            <person name="Hou S."/>
            <person name="Lu X."/>
            <person name="Hess W.R."/>
        </authorList>
    </citation>
    <scope>NUCLEOTIDE SEQUENCE [LARGE SCALE GENOMIC DNA]</scope>
    <source>
        <strain evidence="11 12">NIES-30</strain>
    </source>
</reference>
<dbReference type="GO" id="GO:0043953">
    <property type="term" value="P:protein transport by the Tat complex"/>
    <property type="evidence" value="ECO:0007669"/>
    <property type="project" value="UniProtKB-UniRule"/>
</dbReference>
<evidence type="ECO:0000256" key="1">
    <source>
        <dbReference type="ARBA" id="ARBA00004167"/>
    </source>
</evidence>
<evidence type="ECO:0000256" key="2">
    <source>
        <dbReference type="ARBA" id="ARBA00022448"/>
    </source>
</evidence>
<keyword evidence="9" id="KW-1003">Cell membrane</keyword>
<feature type="region of interest" description="Disordered" evidence="10">
    <location>
        <begin position="72"/>
        <end position="116"/>
    </location>
</feature>
<dbReference type="STRING" id="549789.NIES30_06615"/>
<evidence type="ECO:0000256" key="9">
    <source>
        <dbReference type="HAMAP-Rule" id="MF_00236"/>
    </source>
</evidence>
<comment type="subunit">
    <text evidence="9">Forms a complex with TatC.</text>
</comment>
<dbReference type="GO" id="GO:0006886">
    <property type="term" value="P:intracellular protein transport"/>
    <property type="evidence" value="ECO:0007669"/>
    <property type="project" value="UniProtKB-ARBA"/>
</dbReference>
<keyword evidence="7 9" id="KW-0472">Membrane</keyword>
<keyword evidence="12" id="KW-1185">Reference proteome</keyword>
<dbReference type="PRINTS" id="PR01506">
    <property type="entry name" value="TATBPROTEIN"/>
</dbReference>
<dbReference type="GO" id="GO:0008320">
    <property type="term" value="F:protein transmembrane transporter activity"/>
    <property type="evidence" value="ECO:0007669"/>
    <property type="project" value="UniProtKB-UniRule"/>
</dbReference>
<dbReference type="GO" id="GO:0033281">
    <property type="term" value="C:TAT protein transport complex"/>
    <property type="evidence" value="ECO:0007669"/>
    <property type="project" value="UniProtKB-UniRule"/>
</dbReference>
<evidence type="ECO:0000256" key="4">
    <source>
        <dbReference type="ARBA" id="ARBA00022927"/>
    </source>
</evidence>
<dbReference type="Pfam" id="PF02416">
    <property type="entry name" value="TatA_B_E"/>
    <property type="match status" value="1"/>
</dbReference>
<dbReference type="EMBL" id="MRCG01000003">
    <property type="protein sequence ID" value="OKH49513.1"/>
    <property type="molecule type" value="Genomic_DNA"/>
</dbReference>
<organism evidence="11 12">
    <name type="scientific">Phormidium tenue NIES-30</name>
    <dbReference type="NCBI Taxonomy" id="549789"/>
    <lineage>
        <taxon>Bacteria</taxon>
        <taxon>Bacillati</taxon>
        <taxon>Cyanobacteriota</taxon>
        <taxon>Cyanophyceae</taxon>
        <taxon>Oscillatoriophycideae</taxon>
        <taxon>Oscillatoriales</taxon>
        <taxon>Oscillatoriaceae</taxon>
        <taxon>Phormidium</taxon>
    </lineage>
</organism>
<evidence type="ECO:0000256" key="5">
    <source>
        <dbReference type="ARBA" id="ARBA00022989"/>
    </source>
</evidence>
<sequence>MNVFGVGLPEMALIMVLALLVFGPKKLPEIGRSMGKAIKGFQEASREFEEEFKKEAQQIEKSVAAPMKATLEPEAPKVLTPPEAIAEVEPEMASLESSGANGSGPAAEPAETDSPA</sequence>
<comment type="subcellular location">
    <subcellularLocation>
        <location evidence="9">Cell membrane</location>
        <topology evidence="9">Single-pass membrane protein</topology>
    </subcellularLocation>
    <subcellularLocation>
        <location evidence="1">Membrane</location>
        <topology evidence="1">Single-pass membrane protein</topology>
    </subcellularLocation>
</comment>
<dbReference type="OrthoDB" id="9800908at2"/>
<comment type="caution">
    <text evidence="11">The sequence shown here is derived from an EMBL/GenBank/DDBJ whole genome shotgun (WGS) entry which is preliminary data.</text>
</comment>
<dbReference type="NCBIfam" id="NF011429">
    <property type="entry name" value="PRK14857.1"/>
    <property type="match status" value="1"/>
</dbReference>
<gene>
    <name evidence="9" type="primary">tatA</name>
    <name evidence="11" type="ORF">NIES30_06615</name>
</gene>
<keyword evidence="6 9" id="KW-0811">Translocation</keyword>
<evidence type="ECO:0000313" key="12">
    <source>
        <dbReference type="Proteomes" id="UP000185557"/>
    </source>
</evidence>
<comment type="similarity">
    <text evidence="9">Belongs to the TatA/E family.</text>
</comment>
<evidence type="ECO:0000256" key="7">
    <source>
        <dbReference type="ARBA" id="ARBA00023136"/>
    </source>
</evidence>
<dbReference type="InterPro" id="IPR003369">
    <property type="entry name" value="TatA/B/E"/>
</dbReference>
<dbReference type="Gene3D" id="1.20.5.3310">
    <property type="match status" value="1"/>
</dbReference>
<keyword evidence="5 9" id="KW-1133">Transmembrane helix</keyword>
<dbReference type="RefSeq" id="WP_073607620.1">
    <property type="nucleotide sequence ID" value="NZ_MRCG01000003.1"/>
</dbReference>
<feature type="transmembrane region" description="Helical" evidence="9">
    <location>
        <begin position="6"/>
        <end position="24"/>
    </location>
</feature>
<dbReference type="Proteomes" id="UP000185557">
    <property type="component" value="Unassembled WGS sequence"/>
</dbReference>
<accession>A0A1U7J853</accession>
<name>A0A1U7J853_9CYAN</name>
<evidence type="ECO:0000256" key="10">
    <source>
        <dbReference type="SAM" id="MobiDB-lite"/>
    </source>
</evidence>
<dbReference type="NCBIfam" id="TIGR01411">
    <property type="entry name" value="tatAE"/>
    <property type="match status" value="1"/>
</dbReference>
<dbReference type="AlphaFoldDB" id="A0A1U7J853"/>
<dbReference type="NCBIfam" id="NF011430">
    <property type="entry name" value="PRK14861.1"/>
    <property type="match status" value="1"/>
</dbReference>
<dbReference type="PANTHER" id="PTHR33162:SF1">
    <property type="entry name" value="SEC-INDEPENDENT PROTEIN TRANSLOCASE PROTEIN TATA, CHLOROPLASTIC"/>
    <property type="match status" value="1"/>
</dbReference>
<dbReference type="HAMAP" id="MF_00236">
    <property type="entry name" value="TatA_E"/>
    <property type="match status" value="1"/>
</dbReference>
<dbReference type="PANTHER" id="PTHR33162">
    <property type="entry name" value="SEC-INDEPENDENT PROTEIN TRANSLOCASE PROTEIN TATA, CHLOROPLASTIC"/>
    <property type="match status" value="1"/>
</dbReference>
<evidence type="ECO:0000256" key="3">
    <source>
        <dbReference type="ARBA" id="ARBA00022692"/>
    </source>
</evidence>
<keyword evidence="4 9" id="KW-0653">Protein transport</keyword>
<keyword evidence="2 9" id="KW-0813">Transport</keyword>
<keyword evidence="3 9" id="KW-0812">Transmembrane</keyword>
<comment type="function">
    <text evidence="9">Part of the twin-arginine translocation (Tat) system that transports large folded proteins containing a characteristic twin-arginine motif in their signal peptide across membranes. TatA could form the protein-conducting channel of the Tat system.</text>
</comment>
<dbReference type="InterPro" id="IPR006312">
    <property type="entry name" value="TatA/E"/>
</dbReference>
<evidence type="ECO:0000256" key="8">
    <source>
        <dbReference type="ARBA" id="ARBA00025340"/>
    </source>
</evidence>